<organism evidence="2 3">
    <name type="scientific">Streptomyces caeruleatus</name>
    <dbReference type="NCBI Taxonomy" id="661399"/>
    <lineage>
        <taxon>Bacteria</taxon>
        <taxon>Bacillati</taxon>
        <taxon>Actinomycetota</taxon>
        <taxon>Actinomycetes</taxon>
        <taxon>Kitasatosporales</taxon>
        <taxon>Streptomycetaceae</taxon>
        <taxon>Streptomyces</taxon>
    </lineage>
</organism>
<feature type="region of interest" description="Disordered" evidence="1">
    <location>
        <begin position="245"/>
        <end position="269"/>
    </location>
</feature>
<evidence type="ECO:0000256" key="1">
    <source>
        <dbReference type="SAM" id="MobiDB-lite"/>
    </source>
</evidence>
<dbReference type="AlphaFoldDB" id="A0A124IA53"/>
<keyword evidence="3" id="KW-1185">Reference proteome</keyword>
<dbReference type="OrthoDB" id="4335759at2"/>
<accession>A0A124IA53</accession>
<sequence>MQVDHLRQLAADFDALKNSVTALNVQPGSALLQHLAPKIAQVHELTGRTLVRLASLNGSQYTVVPGSRTSLKALAGVVESASSAALDRAHAVTDNPLDAAGSAGGPPLDDDAVRQARHAAAQPHLTKALADAAHQLALSATGCHYTASGIISDLKDHPEHLPPLPQLTPAQYTALEKIAQGGSVFSRSLRGGRDTIRAGDRSTIHSKPFHVLAKNRLIRKDGQGSSFGGQDVTITTAGRLALETQQPRRAPAAAPAKAPAVVATSARHR</sequence>
<protein>
    <submittedName>
        <fullName evidence="2">Uncharacterized protein</fullName>
    </submittedName>
</protein>
<name>A0A124IA53_9ACTN</name>
<evidence type="ECO:0000313" key="3">
    <source>
        <dbReference type="Proteomes" id="UP000053429"/>
    </source>
</evidence>
<dbReference type="STRING" id="661399.AQJ67_10515"/>
<dbReference type="Proteomes" id="UP000053429">
    <property type="component" value="Unassembled WGS sequence"/>
</dbReference>
<feature type="compositionally biased region" description="Low complexity" evidence="1">
    <location>
        <begin position="247"/>
        <end position="263"/>
    </location>
</feature>
<gene>
    <name evidence="2" type="ORF">AQJ67_10515</name>
</gene>
<comment type="caution">
    <text evidence="2">The sequence shown here is derived from an EMBL/GenBank/DDBJ whole genome shotgun (WGS) entry which is preliminary data.</text>
</comment>
<evidence type="ECO:0000313" key="2">
    <source>
        <dbReference type="EMBL" id="KUO04625.1"/>
    </source>
</evidence>
<dbReference type="EMBL" id="LMWY01000011">
    <property type="protein sequence ID" value="KUO04625.1"/>
    <property type="molecule type" value="Genomic_DNA"/>
</dbReference>
<dbReference type="RefSeq" id="WP_062717815.1">
    <property type="nucleotide sequence ID" value="NZ_KQ948926.1"/>
</dbReference>
<proteinExistence type="predicted"/>
<reference evidence="2 3" key="1">
    <citation type="submission" date="2015-10" db="EMBL/GenBank/DDBJ databases">
        <title>Draft genome sequence of Streptomyces caeruleatus NRRL B-24802, type strain for the species Streptomyces caeruleatus.</title>
        <authorList>
            <person name="Ruckert C."/>
            <person name="Winkler A."/>
            <person name="Kalinowski J."/>
            <person name="Kampfer P."/>
            <person name="Glaeser S."/>
        </authorList>
    </citation>
    <scope>NUCLEOTIDE SEQUENCE [LARGE SCALE GENOMIC DNA]</scope>
    <source>
        <strain evidence="2 3">NRRL B-24802</strain>
    </source>
</reference>